<feature type="compositionally biased region" description="Basic residues" evidence="1">
    <location>
        <begin position="76"/>
        <end position="86"/>
    </location>
</feature>
<dbReference type="InterPro" id="IPR026320">
    <property type="entry name" value="PRR14"/>
</dbReference>
<feature type="region of interest" description="Disordered" evidence="1">
    <location>
        <begin position="506"/>
        <end position="551"/>
    </location>
</feature>
<comment type="caution">
    <text evidence="2">The sequence shown here is derived from an EMBL/GenBank/DDBJ whole genome shotgun (WGS) entry which is preliminary data.</text>
</comment>
<dbReference type="PANTHER" id="PTHR14522:SF0">
    <property type="entry name" value="PROTEIN PRR14L"/>
    <property type="match status" value="1"/>
</dbReference>
<feature type="region of interest" description="Disordered" evidence="1">
    <location>
        <begin position="141"/>
        <end position="175"/>
    </location>
</feature>
<feature type="compositionally biased region" description="Basic and acidic residues" evidence="1">
    <location>
        <begin position="298"/>
        <end position="311"/>
    </location>
</feature>
<dbReference type="OrthoDB" id="6163216at2759"/>
<accession>A0A401RMF3</accession>
<sequence length="1327" mass="142571">MSVQSRPPHQPQASHQAHRLGPRARQLPASASPSPSSPLLLLPDRRATRTSSQGRTPHPVPEQHARTHTLKSSGRMVKKLNYRKVANRGLLQTDAAATKRNARPRSKDPATEGHLEEHEECPIVLLAQEVEAVQRRRTGAVGKSQSVARRSKARSVVKPGSDQASCETHPRTRLSSATDIELRVKLPEAHIPSGEEVAPFAVSPSGGDDVSSGARHERALMDRCERRIPAAADVPPCVTKCRDLPCRTAQQTPSSDGLGLGRASANQRGTENAATNDVPPENTSAEGPSHPARPVKHTKVEKLDRGEGTGEAFRDNAVATRAASGQTFPETVLVQGTPVEGFVNSDGPDQIPASMPVEGLVTIGMIVETRPAEAPSHNGTVLLPVGSEIPSNVLVFQALEGGITSEHMTCINLRAAPHPEGPTAHSELTAAKVMASNGTIQGLVPGAPSGNTEMVEAQAEREMTPARPGSEELTTVIQPATEGQAQEEAGAGLVIFQFPIESRVTDSRADATADPPMAADTGNSAPSRVPAPKSSFPENDVPAETSAEMSAERGFPDGFSVEKAMASIMLRMNELVDVPTDITEDSGDDELTTDDELSSDSELTTEYELTSEDELPTSSQVVDETLMEIELADIPADTSAAAVEVCTAVELAKEMGVAPSTLLPEKPLVNEPAEEAETAGDVTYELHFDGELVDIPTDIVIIDLTGENENEGIAFDFGLTKGTFAENGLVVISSDDTGPARAVFSQDRLSENKLVKFSQEPLASLKDEGVRDLSAEGPVTAGGLAESALLKPPQGTADVEISAGDEVTTVLINAGPDPGVTLGGDMKGNQTPNETSVLNSFQNAEPLTPKRVAAIGNNTMSSKINECQNIELRHSDSGSVPLPHGQTTYDPCQEQEVNCTEKKSSQLITDGTTTFGKFGTVPVCEEAAPCSAKLKALRNTRRRPDFARLKVRESNRAVLLSNCAQNVPTLETFWEDRTLKCVDCGCSKCESVYMGHKLQHMEGLRLKNQPVLLMDALGHGKHCRTLMLLEHLSAIASGLSVFSECVEMQQEFSQVSDVIVALGMCSRFQFQKGIDRHFYFSSERVPHLDPFCHLSSPGSEQSASGKPLALSHRKDPRWPFPPSMQFRCPDFPISPPVELASLLSCLTHGGEAGDHCCERTIAPQHSQTASQCHAGFGKTRRTPGLPFTTGRCPCAHSRFGLHTVLALSSPACYRLWTRQRHFGRAPDAHRPFLTQFGESLGKLTLPVGSDRPFWCLNCALGGVVSWWSQHCPTPRFSTSPSNNCGRSTPRFAVFFKFWSFPVPANCGFTTADARKECTVSDLSLTWV</sequence>
<feature type="compositionally biased region" description="Polar residues" evidence="1">
    <location>
        <begin position="1"/>
        <end position="15"/>
    </location>
</feature>
<feature type="compositionally biased region" description="Basic and acidic residues" evidence="1">
    <location>
        <begin position="105"/>
        <end position="117"/>
    </location>
</feature>
<dbReference type="PANTHER" id="PTHR14522">
    <property type="entry name" value="EMO2-RELATED"/>
    <property type="match status" value="1"/>
</dbReference>
<dbReference type="OMA" id="CCERTIA"/>
<evidence type="ECO:0000256" key="1">
    <source>
        <dbReference type="SAM" id="MobiDB-lite"/>
    </source>
</evidence>
<organism evidence="2 3">
    <name type="scientific">Chiloscyllium punctatum</name>
    <name type="common">Brownbanded bambooshark</name>
    <name type="synonym">Hemiscyllium punctatum</name>
    <dbReference type="NCBI Taxonomy" id="137246"/>
    <lineage>
        <taxon>Eukaryota</taxon>
        <taxon>Metazoa</taxon>
        <taxon>Chordata</taxon>
        <taxon>Craniata</taxon>
        <taxon>Vertebrata</taxon>
        <taxon>Chondrichthyes</taxon>
        <taxon>Elasmobranchii</taxon>
        <taxon>Galeomorphii</taxon>
        <taxon>Galeoidea</taxon>
        <taxon>Orectolobiformes</taxon>
        <taxon>Hemiscylliidae</taxon>
        <taxon>Chiloscyllium</taxon>
    </lineage>
</organism>
<name>A0A401RMF3_CHIPU</name>
<evidence type="ECO:0000313" key="2">
    <source>
        <dbReference type="EMBL" id="GCC19367.1"/>
    </source>
</evidence>
<gene>
    <name evidence="2" type="ORF">chiPu_0021054</name>
</gene>
<dbReference type="STRING" id="137246.A0A401RMF3"/>
<keyword evidence="3" id="KW-1185">Reference proteome</keyword>
<feature type="compositionally biased region" description="Polar residues" evidence="1">
    <location>
        <begin position="264"/>
        <end position="286"/>
    </location>
</feature>
<feature type="compositionally biased region" description="Low complexity" evidence="1">
    <location>
        <begin position="27"/>
        <end position="42"/>
    </location>
</feature>
<protein>
    <submittedName>
        <fullName evidence="2">Uncharacterized protein</fullName>
    </submittedName>
</protein>
<dbReference type="EMBL" id="BEZZ01003284">
    <property type="protein sequence ID" value="GCC19367.1"/>
    <property type="molecule type" value="Genomic_DNA"/>
</dbReference>
<dbReference type="Proteomes" id="UP000287033">
    <property type="component" value="Unassembled WGS sequence"/>
</dbReference>
<feature type="compositionally biased region" description="Acidic residues" evidence="1">
    <location>
        <begin position="582"/>
        <end position="615"/>
    </location>
</feature>
<evidence type="ECO:0000313" key="3">
    <source>
        <dbReference type="Proteomes" id="UP000287033"/>
    </source>
</evidence>
<feature type="region of interest" description="Disordered" evidence="1">
    <location>
        <begin position="248"/>
        <end position="311"/>
    </location>
</feature>
<reference evidence="2 3" key="1">
    <citation type="journal article" date="2018" name="Nat. Ecol. Evol.">
        <title>Shark genomes provide insights into elasmobranch evolution and the origin of vertebrates.</title>
        <authorList>
            <person name="Hara Y"/>
            <person name="Yamaguchi K"/>
            <person name="Onimaru K"/>
            <person name="Kadota M"/>
            <person name="Koyanagi M"/>
            <person name="Keeley SD"/>
            <person name="Tatsumi K"/>
            <person name="Tanaka K"/>
            <person name="Motone F"/>
            <person name="Kageyama Y"/>
            <person name="Nozu R"/>
            <person name="Adachi N"/>
            <person name="Nishimura O"/>
            <person name="Nakagawa R"/>
            <person name="Tanegashima C"/>
            <person name="Kiyatake I"/>
            <person name="Matsumoto R"/>
            <person name="Murakumo K"/>
            <person name="Nishida K"/>
            <person name="Terakita A"/>
            <person name="Kuratani S"/>
            <person name="Sato K"/>
            <person name="Hyodo S Kuraku.S."/>
        </authorList>
    </citation>
    <scope>NUCLEOTIDE SEQUENCE [LARGE SCALE GENOMIC DNA]</scope>
</reference>
<proteinExistence type="predicted"/>
<feature type="region of interest" description="Disordered" evidence="1">
    <location>
        <begin position="1"/>
        <end position="117"/>
    </location>
</feature>
<feature type="compositionally biased region" description="Low complexity" evidence="1">
    <location>
        <begin position="512"/>
        <end position="521"/>
    </location>
</feature>
<feature type="region of interest" description="Disordered" evidence="1">
    <location>
        <begin position="579"/>
        <end position="617"/>
    </location>
</feature>